<evidence type="ECO:0000256" key="1">
    <source>
        <dbReference type="SAM" id="SignalP"/>
    </source>
</evidence>
<dbReference type="AlphaFoldDB" id="A0A3S0PAY1"/>
<comment type="caution">
    <text evidence="2">The sequence shown here is derived from an EMBL/GenBank/DDBJ whole genome shotgun (WGS) entry which is preliminary data.</text>
</comment>
<dbReference type="OrthoDB" id="1086477at2"/>
<reference evidence="2 3" key="1">
    <citation type="submission" date="2018-12" db="EMBL/GenBank/DDBJ databases">
        <title>Genome sequencing of Prevotella sp. KCOM 3155 (= JS262).</title>
        <authorList>
            <person name="Kook J.-K."/>
            <person name="Park S.-N."/>
            <person name="Lim Y.K."/>
        </authorList>
    </citation>
    <scope>NUCLEOTIDE SEQUENCE [LARGE SCALE GENOMIC DNA]</scope>
    <source>
        <strain evidence="2 3">KCOM 3155</strain>
    </source>
</reference>
<dbReference type="PROSITE" id="PS51257">
    <property type="entry name" value="PROKAR_LIPOPROTEIN"/>
    <property type="match status" value="1"/>
</dbReference>
<organism evidence="2 3">
    <name type="scientific">Prevotella koreensis</name>
    <dbReference type="NCBI Taxonomy" id="2490854"/>
    <lineage>
        <taxon>Bacteria</taxon>
        <taxon>Pseudomonadati</taxon>
        <taxon>Bacteroidota</taxon>
        <taxon>Bacteroidia</taxon>
        <taxon>Bacteroidales</taxon>
        <taxon>Prevotellaceae</taxon>
        <taxon>Prevotella</taxon>
    </lineage>
</organism>
<evidence type="ECO:0000313" key="2">
    <source>
        <dbReference type="EMBL" id="RUL58463.1"/>
    </source>
</evidence>
<keyword evidence="3" id="KW-1185">Reference proteome</keyword>
<evidence type="ECO:0008006" key="4">
    <source>
        <dbReference type="Google" id="ProtNLM"/>
    </source>
</evidence>
<sequence length="199" mass="23323">MKKITSTIAMAIMAMTVMTLTSCEDVYISGELTGSDSKIWEGRISTYYEDRWGLTGDDYHTVIQFDSDDFRLTRGRGREVDYDIRDPYGSYWYSEFEWRVDKGVIELRYADTGFAPVYIYEYTLTDNYFSGYMDDGTKKDIMFKLFAINYFNWDSYFYNYAPRYSSPKMMPGNKNNTGSEKTKFGSKGKFVKVPERITE</sequence>
<dbReference type="Proteomes" id="UP000278983">
    <property type="component" value="Unassembled WGS sequence"/>
</dbReference>
<dbReference type="EMBL" id="RYYU01000001">
    <property type="protein sequence ID" value="RUL58463.1"/>
    <property type="molecule type" value="Genomic_DNA"/>
</dbReference>
<feature type="chain" id="PRO_5018789602" description="Lipoprotein" evidence="1">
    <location>
        <begin position="20"/>
        <end position="199"/>
    </location>
</feature>
<gene>
    <name evidence="2" type="ORF">EHV08_00870</name>
</gene>
<evidence type="ECO:0000313" key="3">
    <source>
        <dbReference type="Proteomes" id="UP000278983"/>
    </source>
</evidence>
<dbReference type="RefSeq" id="WP_126677560.1">
    <property type="nucleotide sequence ID" value="NZ_RYYU01000001.1"/>
</dbReference>
<proteinExistence type="predicted"/>
<keyword evidence="1" id="KW-0732">Signal</keyword>
<accession>A0A3S0PAY1</accession>
<name>A0A3S0PAY1_9BACT</name>
<feature type="signal peptide" evidence="1">
    <location>
        <begin position="1"/>
        <end position="19"/>
    </location>
</feature>
<protein>
    <recommendedName>
        <fullName evidence="4">Lipoprotein</fullName>
    </recommendedName>
</protein>